<evidence type="ECO:0000256" key="1">
    <source>
        <dbReference type="SAM" id="MobiDB-lite"/>
    </source>
</evidence>
<feature type="region of interest" description="Disordered" evidence="1">
    <location>
        <begin position="617"/>
        <end position="649"/>
    </location>
</feature>
<organism evidence="3 4">
    <name type="scientific">Botryosphaeria dothidea</name>
    <dbReference type="NCBI Taxonomy" id="55169"/>
    <lineage>
        <taxon>Eukaryota</taxon>
        <taxon>Fungi</taxon>
        <taxon>Dikarya</taxon>
        <taxon>Ascomycota</taxon>
        <taxon>Pezizomycotina</taxon>
        <taxon>Dothideomycetes</taxon>
        <taxon>Dothideomycetes incertae sedis</taxon>
        <taxon>Botryosphaeriales</taxon>
        <taxon>Botryosphaeriaceae</taxon>
        <taxon>Botryosphaeria</taxon>
    </lineage>
</organism>
<dbReference type="EMBL" id="WWBZ02000009">
    <property type="protein sequence ID" value="KAF4311405.1"/>
    <property type="molecule type" value="Genomic_DNA"/>
</dbReference>
<keyword evidence="2" id="KW-1133">Transmembrane helix</keyword>
<evidence type="ECO:0000313" key="4">
    <source>
        <dbReference type="Proteomes" id="UP000572817"/>
    </source>
</evidence>
<name>A0A8H4J1B3_9PEZI</name>
<keyword evidence="4" id="KW-1185">Reference proteome</keyword>
<dbReference type="Proteomes" id="UP000572817">
    <property type="component" value="Unassembled WGS sequence"/>
</dbReference>
<gene>
    <name evidence="3" type="ORF">GTA08_BOTSDO12878</name>
</gene>
<sequence length="649" mass="70655">MQQEFHQDPSDPPRRRTGFFRTLQAWYFFPLHAALVIAFGLVALLVLNGKKFPSATDAPLGSTISHIFRGKLRQADVTTLISAALVLVRLTLNVCSGAAAQRSIFILLEKCGITLREIESIFSYEQGPLGANGFKLAVTALLLLLIPAQISAPLAQGAVTWNPVLSLKPAEYNVSLIVATNGPDFTEFQHRSDNRDFSIRRASGLAVIHRFGPDFYSVTDAERKVPSRRWAPAFREHEPSNHTRGYQALPDNTTVFNTTLPFFRMSEFKWLDYNDSFEHYLDNNNSLFNVSRQDNPILTPLPGNAVLLRDAPMDSWVSPWPSPSLLNSTFKIAILVARVEDEESTENCTNYSTKFGPLPDNKQYQKSGNCYLFGEVSVVAGTTQCHDCSIIAPGVVERPGNATFPFAVSPDPLVPIAMGMLPETMLAIVTANATYAPTWANLPGFVAGASAAAYQASWNDLTDRFLGAQTSTNISLPSYPSRADLDPQRVRLWMAFHLLVVLSGAALAALQARCCQPAVVDFAAACLLADASSVVRGAAAAAADVRTSAHIASRLSARVGPLVLREEGSGDLSGRFRVLKRRRDGERGGELRFRRAAAKRESWGGLSLLSRGSTLYDRVSESSQGTPQTGGSWGAYSSPGYARGPPERG</sequence>
<reference evidence="3" key="1">
    <citation type="submission" date="2020-04" db="EMBL/GenBank/DDBJ databases">
        <title>Genome Assembly and Annotation of Botryosphaeria dothidea sdau 11-99, a Latent Pathogen of Apple Fruit Ring Rot in China.</title>
        <authorList>
            <person name="Yu C."/>
            <person name="Diao Y."/>
            <person name="Lu Q."/>
            <person name="Zhao J."/>
            <person name="Cui S."/>
            <person name="Peng C."/>
            <person name="He B."/>
            <person name="Liu H."/>
        </authorList>
    </citation>
    <scope>NUCLEOTIDE SEQUENCE [LARGE SCALE GENOMIC DNA]</scope>
    <source>
        <strain evidence="3">Sdau11-99</strain>
    </source>
</reference>
<evidence type="ECO:0000256" key="2">
    <source>
        <dbReference type="SAM" id="Phobius"/>
    </source>
</evidence>
<accession>A0A8H4J1B3</accession>
<protein>
    <submittedName>
        <fullName evidence="3">Uncharacterized protein</fullName>
    </submittedName>
</protein>
<evidence type="ECO:0000313" key="3">
    <source>
        <dbReference type="EMBL" id="KAF4311405.1"/>
    </source>
</evidence>
<dbReference type="OrthoDB" id="5378430at2759"/>
<comment type="caution">
    <text evidence="3">The sequence shown here is derived from an EMBL/GenBank/DDBJ whole genome shotgun (WGS) entry which is preliminary data.</text>
</comment>
<keyword evidence="2" id="KW-0472">Membrane</keyword>
<feature type="compositionally biased region" description="Polar residues" evidence="1">
    <location>
        <begin position="621"/>
        <end position="630"/>
    </location>
</feature>
<dbReference type="AlphaFoldDB" id="A0A8H4J1B3"/>
<keyword evidence="2" id="KW-0812">Transmembrane</keyword>
<feature type="transmembrane region" description="Helical" evidence="2">
    <location>
        <begin position="25"/>
        <end position="47"/>
    </location>
</feature>
<proteinExistence type="predicted"/>